<evidence type="ECO:0000256" key="2">
    <source>
        <dbReference type="ARBA" id="ARBA00001911"/>
    </source>
</evidence>
<keyword evidence="9" id="KW-0413">Isomerase</keyword>
<dbReference type="STRING" id="39495.SAMN02745111_00366"/>
<name>A0A1T4V7V6_9FIRM</name>
<dbReference type="SUPFAM" id="SSF51735">
    <property type="entry name" value="NAD(P)-binding Rossmann-fold domains"/>
    <property type="match status" value="1"/>
</dbReference>
<dbReference type="RefSeq" id="WP_078765260.1">
    <property type="nucleotide sequence ID" value="NZ_FUXZ01000003.1"/>
</dbReference>
<dbReference type="InterPro" id="IPR036291">
    <property type="entry name" value="NAD(P)-bd_dom_sf"/>
</dbReference>
<comment type="pathway">
    <text evidence="3">Carbohydrate metabolism; galactose metabolism.</text>
</comment>
<dbReference type="InterPro" id="IPR001509">
    <property type="entry name" value="Epimerase_deHydtase"/>
</dbReference>
<dbReference type="PANTHER" id="PTHR43725">
    <property type="entry name" value="UDP-GLUCOSE 4-EPIMERASE"/>
    <property type="match status" value="1"/>
</dbReference>
<proteinExistence type="inferred from homology"/>
<protein>
    <recommendedName>
        <fullName evidence="6">UDP-glucose 4-epimerase</fullName>
        <ecNumber evidence="5">5.1.3.2</ecNumber>
    </recommendedName>
    <alternativeName>
        <fullName evidence="11">Galactowaldenase</fullName>
    </alternativeName>
    <alternativeName>
        <fullName evidence="10">UDP-galactose 4-epimerase</fullName>
    </alternativeName>
</protein>
<dbReference type="OrthoDB" id="9809586at2"/>
<evidence type="ECO:0000256" key="4">
    <source>
        <dbReference type="ARBA" id="ARBA00007637"/>
    </source>
</evidence>
<evidence type="ECO:0000256" key="7">
    <source>
        <dbReference type="ARBA" id="ARBA00023027"/>
    </source>
</evidence>
<evidence type="ECO:0000256" key="10">
    <source>
        <dbReference type="ARBA" id="ARBA00031367"/>
    </source>
</evidence>
<comment type="cofactor">
    <cofactor evidence="2">
        <name>NAD(+)</name>
        <dbReference type="ChEBI" id="CHEBI:57540"/>
    </cofactor>
</comment>
<dbReference type="PANTHER" id="PTHR43725:SF47">
    <property type="entry name" value="UDP-GLUCOSE 4-EPIMERASE"/>
    <property type="match status" value="1"/>
</dbReference>
<reference evidence="13 14" key="1">
    <citation type="submission" date="2017-02" db="EMBL/GenBank/DDBJ databases">
        <authorList>
            <person name="Peterson S.W."/>
        </authorList>
    </citation>
    <scope>NUCLEOTIDE SEQUENCE [LARGE SCALE GENOMIC DNA]</scope>
    <source>
        <strain evidence="13 14">ATCC 35992</strain>
    </source>
</reference>
<evidence type="ECO:0000256" key="1">
    <source>
        <dbReference type="ARBA" id="ARBA00000083"/>
    </source>
</evidence>
<organism evidence="13 14">
    <name type="scientific">Eubacterium uniforme</name>
    <dbReference type="NCBI Taxonomy" id="39495"/>
    <lineage>
        <taxon>Bacteria</taxon>
        <taxon>Bacillati</taxon>
        <taxon>Bacillota</taxon>
        <taxon>Clostridia</taxon>
        <taxon>Eubacteriales</taxon>
        <taxon>Eubacteriaceae</taxon>
        <taxon>Eubacterium</taxon>
    </lineage>
</organism>
<evidence type="ECO:0000313" key="13">
    <source>
        <dbReference type="EMBL" id="SKA61068.1"/>
    </source>
</evidence>
<comment type="similarity">
    <text evidence="4">Belongs to the NAD(P)-dependent epimerase/dehydratase family.</text>
</comment>
<keyword evidence="8" id="KW-0119">Carbohydrate metabolism</keyword>
<dbReference type="GO" id="GO:0003978">
    <property type="term" value="F:UDP-glucose 4-epimerase activity"/>
    <property type="evidence" value="ECO:0007669"/>
    <property type="project" value="UniProtKB-EC"/>
</dbReference>
<dbReference type="GO" id="GO:0005829">
    <property type="term" value="C:cytosol"/>
    <property type="evidence" value="ECO:0007669"/>
    <property type="project" value="TreeGrafter"/>
</dbReference>
<keyword evidence="8" id="KW-0299">Galactose metabolism</keyword>
<dbReference type="Gene3D" id="3.40.50.720">
    <property type="entry name" value="NAD(P)-binding Rossmann-like Domain"/>
    <property type="match status" value="1"/>
</dbReference>
<evidence type="ECO:0000256" key="9">
    <source>
        <dbReference type="ARBA" id="ARBA00023235"/>
    </source>
</evidence>
<comment type="catalytic activity">
    <reaction evidence="1">
        <text>UDP-alpha-D-glucose = UDP-alpha-D-galactose</text>
        <dbReference type="Rhea" id="RHEA:22168"/>
        <dbReference type="ChEBI" id="CHEBI:58885"/>
        <dbReference type="ChEBI" id="CHEBI:66914"/>
        <dbReference type="EC" id="5.1.3.2"/>
    </reaction>
</comment>
<evidence type="ECO:0000256" key="6">
    <source>
        <dbReference type="ARBA" id="ARBA00018569"/>
    </source>
</evidence>
<keyword evidence="7" id="KW-0520">NAD</keyword>
<evidence type="ECO:0000256" key="3">
    <source>
        <dbReference type="ARBA" id="ARBA00004947"/>
    </source>
</evidence>
<evidence type="ECO:0000256" key="8">
    <source>
        <dbReference type="ARBA" id="ARBA00023144"/>
    </source>
</evidence>
<dbReference type="Proteomes" id="UP000190814">
    <property type="component" value="Unassembled WGS sequence"/>
</dbReference>
<dbReference type="Pfam" id="PF01370">
    <property type="entry name" value="Epimerase"/>
    <property type="match status" value="1"/>
</dbReference>
<dbReference type="EC" id="5.1.3.2" evidence="5"/>
<accession>A0A1T4V7V6</accession>
<gene>
    <name evidence="13" type="ORF">SAMN02745111_00366</name>
</gene>
<dbReference type="AlphaFoldDB" id="A0A1T4V7V6"/>
<feature type="domain" description="NAD-dependent epimerase/dehydratase" evidence="12">
    <location>
        <begin position="3"/>
        <end position="204"/>
    </location>
</feature>
<sequence>MNILVIGGTRFFGIPMVDDLLKKGHEVTIATRGMAKDKYGDKVNRIIFDRCNADSIKTQLSNKHFDVVIDKIAYCSNDVKNLLDVIDCDKYIYMSTTAVYDPKHIDTSETDFNAAEGELIWCDRGDYPYDVIKRHAEYALWQKYSDKKFIAVRYPFVIGKDDYTNRIRFYVEHVMEEKPMNIDNVDYQMGYIRSDEAGDFISFLVDKEFEGAINGASNGTISLREIINYVEDKTGKKAVMDKNGDDAPYNGEVEYSINTKLAQSLGFKFNNLNDYIYDLIDYYIDEINRSW</sequence>
<evidence type="ECO:0000256" key="5">
    <source>
        <dbReference type="ARBA" id="ARBA00013189"/>
    </source>
</evidence>
<keyword evidence="14" id="KW-1185">Reference proteome</keyword>
<evidence type="ECO:0000313" key="14">
    <source>
        <dbReference type="Proteomes" id="UP000190814"/>
    </source>
</evidence>
<evidence type="ECO:0000259" key="12">
    <source>
        <dbReference type="Pfam" id="PF01370"/>
    </source>
</evidence>
<evidence type="ECO:0000256" key="11">
    <source>
        <dbReference type="ARBA" id="ARBA00033067"/>
    </source>
</evidence>
<dbReference type="EMBL" id="FUXZ01000003">
    <property type="protein sequence ID" value="SKA61068.1"/>
    <property type="molecule type" value="Genomic_DNA"/>
</dbReference>
<dbReference type="GO" id="GO:0006012">
    <property type="term" value="P:galactose metabolic process"/>
    <property type="evidence" value="ECO:0007669"/>
    <property type="project" value="UniProtKB-KW"/>
</dbReference>